<dbReference type="AlphaFoldDB" id="A0A8E2J2C9"/>
<evidence type="ECO:0000256" key="2">
    <source>
        <dbReference type="SAM" id="Phobius"/>
    </source>
</evidence>
<dbReference type="EMBL" id="KV722357">
    <property type="protein sequence ID" value="OCH93242.1"/>
    <property type="molecule type" value="Genomic_DNA"/>
</dbReference>
<gene>
    <name evidence="3" type="ORF">OBBRIDRAFT_790417</name>
</gene>
<keyword evidence="1" id="KW-0175">Coiled coil</keyword>
<reference evidence="3 4" key="1">
    <citation type="submission" date="2016-07" db="EMBL/GenBank/DDBJ databases">
        <title>Draft genome of the white-rot fungus Obba rivulosa 3A-2.</title>
        <authorList>
            <consortium name="DOE Joint Genome Institute"/>
            <person name="Miettinen O."/>
            <person name="Riley R."/>
            <person name="Acob R."/>
            <person name="Barry K."/>
            <person name="Cullen D."/>
            <person name="De Vries R."/>
            <person name="Hainaut M."/>
            <person name="Hatakka A."/>
            <person name="Henrissat B."/>
            <person name="Hilden K."/>
            <person name="Kuo R."/>
            <person name="Labutti K."/>
            <person name="Lipzen A."/>
            <person name="Makela M.R."/>
            <person name="Sandor L."/>
            <person name="Spatafora J.W."/>
            <person name="Grigoriev I.V."/>
            <person name="Hibbett D.S."/>
        </authorList>
    </citation>
    <scope>NUCLEOTIDE SEQUENCE [LARGE SCALE GENOMIC DNA]</scope>
    <source>
        <strain evidence="3 4">3A-2</strain>
    </source>
</reference>
<organism evidence="3 4">
    <name type="scientific">Obba rivulosa</name>
    <dbReference type="NCBI Taxonomy" id="1052685"/>
    <lineage>
        <taxon>Eukaryota</taxon>
        <taxon>Fungi</taxon>
        <taxon>Dikarya</taxon>
        <taxon>Basidiomycota</taxon>
        <taxon>Agaricomycotina</taxon>
        <taxon>Agaricomycetes</taxon>
        <taxon>Polyporales</taxon>
        <taxon>Gelatoporiaceae</taxon>
        <taxon>Obba</taxon>
    </lineage>
</organism>
<feature type="coiled-coil region" evidence="1">
    <location>
        <begin position="68"/>
        <end position="112"/>
    </location>
</feature>
<keyword evidence="2" id="KW-0812">Transmembrane</keyword>
<keyword evidence="2" id="KW-1133">Transmembrane helix</keyword>
<keyword evidence="2" id="KW-0472">Membrane</keyword>
<dbReference type="Proteomes" id="UP000250043">
    <property type="component" value="Unassembled WGS sequence"/>
</dbReference>
<protein>
    <submittedName>
        <fullName evidence="3">Uncharacterized protein</fullName>
    </submittedName>
</protein>
<name>A0A8E2J2C9_9APHY</name>
<sequence length="132" mass="14885">MPSMGELLLFLAVVFFVSLPLSYMLLSGACWMDPRLEEYLYEMMPVALLSTMAISVTIFIHVHLMRTIPALEAESQALKEIIEELEKLNVTIEQVLRDAERIGRLREEAQARLLLEQPPPAQGTAKDDAKKG</sequence>
<evidence type="ECO:0000313" key="3">
    <source>
        <dbReference type="EMBL" id="OCH93242.1"/>
    </source>
</evidence>
<evidence type="ECO:0000313" key="4">
    <source>
        <dbReference type="Proteomes" id="UP000250043"/>
    </source>
</evidence>
<feature type="transmembrane region" description="Helical" evidence="2">
    <location>
        <begin position="43"/>
        <end position="62"/>
    </location>
</feature>
<accession>A0A8E2J2C9</accession>
<keyword evidence="4" id="KW-1185">Reference proteome</keyword>
<evidence type="ECO:0000256" key="1">
    <source>
        <dbReference type="SAM" id="Coils"/>
    </source>
</evidence>
<proteinExistence type="predicted"/>